<reference evidence="4 5" key="1">
    <citation type="submission" date="2019-10" db="EMBL/GenBank/DDBJ databases">
        <authorList>
            <person name="Nie G."/>
            <person name="Ming H."/>
            <person name="Yi B."/>
        </authorList>
    </citation>
    <scope>NUCLEOTIDE SEQUENCE [LARGE SCALE GENOMIC DNA]</scope>
    <source>
        <strain evidence="4 5">CFH 90414</strain>
    </source>
</reference>
<dbReference type="PANTHER" id="PTHR45266:SF3">
    <property type="entry name" value="OXALOACETATE DECARBOXYLASE ALPHA CHAIN"/>
    <property type="match status" value="1"/>
</dbReference>
<dbReference type="CDD" id="cd06850">
    <property type="entry name" value="biotinyl_domain"/>
    <property type="match status" value="1"/>
</dbReference>
<keyword evidence="5" id="KW-1185">Reference proteome</keyword>
<organism evidence="4 5">
    <name type="scientific">Agromyces agglutinans</name>
    <dbReference type="NCBI Taxonomy" id="2662258"/>
    <lineage>
        <taxon>Bacteria</taxon>
        <taxon>Bacillati</taxon>
        <taxon>Actinomycetota</taxon>
        <taxon>Actinomycetes</taxon>
        <taxon>Micrococcales</taxon>
        <taxon>Microbacteriaceae</taxon>
        <taxon>Agromyces</taxon>
    </lineage>
</organism>
<dbReference type="RefSeq" id="WP_153686037.1">
    <property type="nucleotide sequence ID" value="NZ_WJIF01000015.1"/>
</dbReference>
<dbReference type="PANTHER" id="PTHR45266">
    <property type="entry name" value="OXALOACETATE DECARBOXYLASE ALPHA CHAIN"/>
    <property type="match status" value="1"/>
</dbReference>
<evidence type="ECO:0000259" key="3">
    <source>
        <dbReference type="PROSITE" id="PS50968"/>
    </source>
</evidence>
<comment type="caution">
    <text evidence="4">The sequence shown here is derived from an EMBL/GenBank/DDBJ whole genome shotgun (WGS) entry which is preliminary data.</text>
</comment>
<evidence type="ECO:0000313" key="5">
    <source>
        <dbReference type="Proteomes" id="UP000431080"/>
    </source>
</evidence>
<feature type="region of interest" description="Disordered" evidence="2">
    <location>
        <begin position="101"/>
        <end position="151"/>
    </location>
</feature>
<dbReference type="Pfam" id="PF00364">
    <property type="entry name" value="Biotin_lipoyl"/>
    <property type="match status" value="1"/>
</dbReference>
<evidence type="ECO:0000256" key="1">
    <source>
        <dbReference type="ARBA" id="ARBA00023267"/>
    </source>
</evidence>
<feature type="non-terminal residue" evidence="4">
    <location>
        <position position="1"/>
    </location>
</feature>
<protein>
    <submittedName>
        <fullName evidence="4">Biotin/lipoyl-binding protein</fullName>
    </submittedName>
</protein>
<dbReference type="PROSITE" id="PS00188">
    <property type="entry name" value="BIOTIN"/>
    <property type="match status" value="1"/>
</dbReference>
<dbReference type="Proteomes" id="UP000431080">
    <property type="component" value="Unassembled WGS sequence"/>
</dbReference>
<dbReference type="InterPro" id="IPR001882">
    <property type="entry name" value="Biotin_BS"/>
</dbReference>
<name>A0A6I2F826_9MICO</name>
<dbReference type="SUPFAM" id="SSF51230">
    <property type="entry name" value="Single hybrid motif"/>
    <property type="match status" value="1"/>
</dbReference>
<dbReference type="InterPro" id="IPR050709">
    <property type="entry name" value="Biotin_Carboxyl_Carrier/Decarb"/>
</dbReference>
<gene>
    <name evidence="4" type="ORF">GE115_17490</name>
</gene>
<proteinExistence type="predicted"/>
<dbReference type="EMBL" id="WJIF01000015">
    <property type="protein sequence ID" value="MRG61655.1"/>
    <property type="molecule type" value="Genomic_DNA"/>
</dbReference>
<keyword evidence="1" id="KW-0092">Biotin</keyword>
<feature type="domain" description="Lipoyl-binding" evidence="3">
    <location>
        <begin position="39"/>
        <end position="115"/>
    </location>
</feature>
<evidence type="ECO:0000256" key="2">
    <source>
        <dbReference type="SAM" id="MobiDB-lite"/>
    </source>
</evidence>
<dbReference type="PROSITE" id="PS50968">
    <property type="entry name" value="BIOTINYL_LIPOYL"/>
    <property type="match status" value="1"/>
</dbReference>
<feature type="compositionally biased region" description="Basic and acidic residues" evidence="2">
    <location>
        <begin position="129"/>
        <end position="144"/>
    </location>
</feature>
<sequence length="151" mass="15637">AGSAAAIAADGTVWAHAGGRTAAFRPIDRASRLAERLARLERGGTADPELRAPMPGTVTAVFVEDGASVAAGTAILAIEAMKMEHRVVAPVDGVARLAVSRGEQVSRDQAVARIHPAPTDVPPEDPAPEDPHEGPIDHPHEASARKARTTP</sequence>
<evidence type="ECO:0000313" key="4">
    <source>
        <dbReference type="EMBL" id="MRG61655.1"/>
    </source>
</evidence>
<dbReference type="AlphaFoldDB" id="A0A6I2F826"/>
<dbReference type="Gene3D" id="2.40.50.100">
    <property type="match status" value="1"/>
</dbReference>
<accession>A0A6I2F826</accession>
<dbReference type="InterPro" id="IPR011053">
    <property type="entry name" value="Single_hybrid_motif"/>
</dbReference>
<dbReference type="InterPro" id="IPR000089">
    <property type="entry name" value="Biotin_lipoyl"/>
</dbReference>